<protein>
    <recommendedName>
        <fullName evidence="1">F-box domain-containing protein</fullName>
    </recommendedName>
</protein>
<keyword evidence="3" id="KW-1185">Reference proteome</keyword>
<evidence type="ECO:0000259" key="1">
    <source>
        <dbReference type="PROSITE" id="PS50181"/>
    </source>
</evidence>
<accession>A0AAV9VGC3</accession>
<dbReference type="InterPro" id="IPR036047">
    <property type="entry name" value="F-box-like_dom_sf"/>
</dbReference>
<feature type="domain" description="F-box" evidence="1">
    <location>
        <begin position="1"/>
        <end position="50"/>
    </location>
</feature>
<comment type="caution">
    <text evidence="2">The sequence shown here is derived from an EMBL/GenBank/DDBJ whole genome shotgun (WGS) entry which is preliminary data.</text>
</comment>
<organism evidence="2 3">
    <name type="scientific">Orbilia blumenaviensis</name>
    <dbReference type="NCBI Taxonomy" id="1796055"/>
    <lineage>
        <taxon>Eukaryota</taxon>
        <taxon>Fungi</taxon>
        <taxon>Dikarya</taxon>
        <taxon>Ascomycota</taxon>
        <taxon>Pezizomycotina</taxon>
        <taxon>Orbiliomycetes</taxon>
        <taxon>Orbiliales</taxon>
        <taxon>Orbiliaceae</taxon>
        <taxon>Orbilia</taxon>
    </lineage>
</organism>
<evidence type="ECO:0000313" key="2">
    <source>
        <dbReference type="EMBL" id="KAK6360598.1"/>
    </source>
</evidence>
<dbReference type="Pfam" id="PF12937">
    <property type="entry name" value="F-box-like"/>
    <property type="match status" value="1"/>
</dbReference>
<evidence type="ECO:0000313" key="3">
    <source>
        <dbReference type="Proteomes" id="UP001373714"/>
    </source>
</evidence>
<dbReference type="AlphaFoldDB" id="A0AAV9VGC3"/>
<dbReference type="SUPFAM" id="SSF81383">
    <property type="entry name" value="F-box domain"/>
    <property type="match status" value="1"/>
</dbReference>
<proteinExistence type="predicted"/>
<reference evidence="2 3" key="1">
    <citation type="submission" date="2019-10" db="EMBL/GenBank/DDBJ databases">
        <authorList>
            <person name="Palmer J.M."/>
        </authorList>
    </citation>
    <scope>NUCLEOTIDE SEQUENCE [LARGE SCALE GENOMIC DNA]</scope>
    <source>
        <strain evidence="2 3">TWF730</strain>
    </source>
</reference>
<name>A0AAV9VGC3_9PEZI</name>
<dbReference type="Proteomes" id="UP001373714">
    <property type="component" value="Unassembled WGS sequence"/>
</dbReference>
<sequence>MLPYLPLELHLQILSHAHWSSYPSLSLVCKSWRYFLKNSPLVQRNKYADLRLIEDFMRLPTPPPVPVHFPDRCFHRIITFLTHFIRFRGKLYPCNIDFERCHISLLRPPPPLHNSSSGSGGGGEVEVGVGITPKPPFTISIFDTSFFSKDMLLLPSQNEIPIINSDNSYIWFSSHLSPDANPTSILVPQSETPTVQEFLESMSRDLLVGKEDWVRDFHSASTLEIRPSYTNTKFDKGHEIFLCFLVYCADPEVLTDFAENVHGRYTSIFVED</sequence>
<dbReference type="PROSITE" id="PS50181">
    <property type="entry name" value="FBOX"/>
    <property type="match status" value="1"/>
</dbReference>
<dbReference type="EMBL" id="JAVHNS010000003">
    <property type="protein sequence ID" value="KAK6360598.1"/>
    <property type="molecule type" value="Genomic_DNA"/>
</dbReference>
<gene>
    <name evidence="2" type="ORF">TWF730_006736</name>
</gene>
<dbReference type="SMART" id="SM00256">
    <property type="entry name" value="FBOX"/>
    <property type="match status" value="1"/>
</dbReference>
<dbReference type="InterPro" id="IPR001810">
    <property type="entry name" value="F-box_dom"/>
</dbReference>